<gene>
    <name evidence="2" type="ORF">C7954_12737</name>
</gene>
<accession>A0A4R8GBU4</accession>
<keyword evidence="2" id="KW-0808">Transferase</keyword>
<dbReference type="InterPro" id="IPR002731">
    <property type="entry name" value="ATPase_BadF"/>
</dbReference>
<dbReference type="SUPFAM" id="SSF53067">
    <property type="entry name" value="Actin-like ATPase domain"/>
    <property type="match status" value="2"/>
</dbReference>
<evidence type="ECO:0000313" key="2">
    <source>
        <dbReference type="EMBL" id="TDX41418.1"/>
    </source>
</evidence>
<organism evidence="2 3">
    <name type="scientific">Halanaerobium congolense</name>
    <dbReference type="NCBI Taxonomy" id="54121"/>
    <lineage>
        <taxon>Bacteria</taxon>
        <taxon>Bacillati</taxon>
        <taxon>Bacillota</taxon>
        <taxon>Clostridia</taxon>
        <taxon>Halanaerobiales</taxon>
        <taxon>Halanaerobiaceae</taxon>
        <taxon>Halanaerobium</taxon>
    </lineage>
</organism>
<dbReference type="InterPro" id="IPR052519">
    <property type="entry name" value="Euk-type_GlcNAc_Kinase"/>
</dbReference>
<reference evidence="2 3" key="1">
    <citation type="submission" date="2019-03" db="EMBL/GenBank/DDBJ databases">
        <title>Subsurface microbial communities from deep shales in Ohio and West Virginia, USA.</title>
        <authorList>
            <person name="Wrighton K."/>
        </authorList>
    </citation>
    <scope>NUCLEOTIDE SEQUENCE [LARGE SCALE GENOMIC DNA]</scope>
    <source>
        <strain evidence="2 3">DSMZ 11287</strain>
    </source>
</reference>
<dbReference type="CDD" id="cd24007">
    <property type="entry name" value="ASKHA_NBD_eukNAGK-like"/>
    <property type="match status" value="1"/>
</dbReference>
<dbReference type="Proteomes" id="UP000295472">
    <property type="component" value="Unassembled WGS sequence"/>
</dbReference>
<protein>
    <submittedName>
        <fullName evidence="2">N-acetylglucosamine kinase-like BadF-type ATPase</fullName>
    </submittedName>
</protein>
<dbReference type="GO" id="GO:0016301">
    <property type="term" value="F:kinase activity"/>
    <property type="evidence" value="ECO:0007669"/>
    <property type="project" value="UniProtKB-KW"/>
</dbReference>
<name>A0A4R8GBU4_9FIRM</name>
<dbReference type="PANTHER" id="PTHR43190">
    <property type="entry name" value="N-ACETYL-D-GLUCOSAMINE KINASE"/>
    <property type="match status" value="1"/>
</dbReference>
<dbReference type="PANTHER" id="PTHR43190:SF3">
    <property type="entry name" value="N-ACETYL-D-GLUCOSAMINE KINASE"/>
    <property type="match status" value="1"/>
</dbReference>
<sequence length="329" mass="36774">MNFLGVDGGGTKTAFLLINQKGEILSYLTTETSHYIQIGMDNFKKVIKKGIKESCINAGIDLSEINYTFFGIPGFGENDKDTVIIRKQLSDIMQESKFKCGNDVEAGWAGSLACQPGINIVAGTGAIGFAKDQKHNSARASGWGYFCGDEGSAYWLGKKVISLFTKESDKRLKKTEIYKIVKEKFDLKRDFDLIEILYNELELKRNKIASLAKLLYKAAQSGDKKAVEVYKQAAYEHSLIVKALIKKLNFTRTKKVSVSYSGGVFNASHFILEPLREYLKEENVKLIEPILKPVTGAALYAKMLANNLEKPDQKTIDKLKKEEKRIGVN</sequence>
<dbReference type="InterPro" id="IPR043129">
    <property type="entry name" value="ATPase_NBD"/>
</dbReference>
<dbReference type="RefSeq" id="WP_134059886.1">
    <property type="nucleotide sequence ID" value="NZ_SOEF01000027.1"/>
</dbReference>
<dbReference type="AlphaFoldDB" id="A0A4R8GBU4"/>
<evidence type="ECO:0000313" key="3">
    <source>
        <dbReference type="Proteomes" id="UP000295472"/>
    </source>
</evidence>
<dbReference type="EMBL" id="SOEF01000027">
    <property type="protein sequence ID" value="TDX41418.1"/>
    <property type="molecule type" value="Genomic_DNA"/>
</dbReference>
<dbReference type="Pfam" id="PF01869">
    <property type="entry name" value="BcrAD_BadFG"/>
    <property type="match status" value="1"/>
</dbReference>
<keyword evidence="2" id="KW-0418">Kinase</keyword>
<dbReference type="GeneID" id="57013408"/>
<evidence type="ECO:0000259" key="1">
    <source>
        <dbReference type="Pfam" id="PF01869"/>
    </source>
</evidence>
<comment type="caution">
    <text evidence="2">The sequence shown here is derived from an EMBL/GenBank/DDBJ whole genome shotgun (WGS) entry which is preliminary data.</text>
</comment>
<dbReference type="Gene3D" id="3.30.420.40">
    <property type="match status" value="2"/>
</dbReference>
<feature type="domain" description="ATPase BadF/BadG/BcrA/BcrD type" evidence="1">
    <location>
        <begin position="4"/>
        <end position="301"/>
    </location>
</feature>
<proteinExistence type="predicted"/>